<accession>A0A7Y0Q669</accession>
<dbReference type="InterPro" id="IPR014284">
    <property type="entry name" value="RNA_pol_sigma-70_dom"/>
</dbReference>
<dbReference type="Pfam" id="PF04542">
    <property type="entry name" value="Sigma70_r2"/>
    <property type="match status" value="1"/>
</dbReference>
<dbReference type="NCBIfam" id="TIGR02937">
    <property type="entry name" value="sigma70-ECF"/>
    <property type="match status" value="1"/>
</dbReference>
<organism evidence="8 9">
    <name type="scientific">Sulfobacillus harzensis</name>
    <dbReference type="NCBI Taxonomy" id="2729629"/>
    <lineage>
        <taxon>Bacteria</taxon>
        <taxon>Bacillati</taxon>
        <taxon>Bacillota</taxon>
        <taxon>Clostridia</taxon>
        <taxon>Eubacteriales</taxon>
        <taxon>Clostridiales Family XVII. Incertae Sedis</taxon>
        <taxon>Sulfobacillus</taxon>
    </lineage>
</organism>
<dbReference type="InterPro" id="IPR039425">
    <property type="entry name" value="RNA_pol_sigma-70-like"/>
</dbReference>
<dbReference type="GO" id="GO:0006352">
    <property type="term" value="P:DNA-templated transcription initiation"/>
    <property type="evidence" value="ECO:0007669"/>
    <property type="project" value="InterPro"/>
</dbReference>
<evidence type="ECO:0000256" key="4">
    <source>
        <dbReference type="ARBA" id="ARBA00023125"/>
    </source>
</evidence>
<keyword evidence="3" id="KW-0731">Sigma factor</keyword>
<evidence type="ECO:0000259" key="7">
    <source>
        <dbReference type="Pfam" id="PF08281"/>
    </source>
</evidence>
<evidence type="ECO:0000313" key="9">
    <source>
        <dbReference type="Proteomes" id="UP000533476"/>
    </source>
</evidence>
<comment type="caution">
    <text evidence="8">The sequence shown here is derived from an EMBL/GenBank/DDBJ whole genome shotgun (WGS) entry which is preliminary data.</text>
</comment>
<dbReference type="PANTHER" id="PTHR43133">
    <property type="entry name" value="RNA POLYMERASE ECF-TYPE SIGMA FACTO"/>
    <property type="match status" value="1"/>
</dbReference>
<keyword evidence="4" id="KW-0238">DNA-binding</keyword>
<keyword evidence="2" id="KW-0805">Transcription regulation</keyword>
<feature type="domain" description="RNA polymerase sigma-70 region 2" evidence="6">
    <location>
        <begin position="13"/>
        <end position="80"/>
    </location>
</feature>
<keyword evidence="9" id="KW-1185">Reference proteome</keyword>
<evidence type="ECO:0000256" key="1">
    <source>
        <dbReference type="ARBA" id="ARBA00010641"/>
    </source>
</evidence>
<dbReference type="Pfam" id="PF08281">
    <property type="entry name" value="Sigma70_r4_2"/>
    <property type="match status" value="1"/>
</dbReference>
<reference evidence="8 9" key="1">
    <citation type="submission" date="2020-04" db="EMBL/GenBank/DDBJ databases">
        <authorList>
            <person name="Zhang R."/>
            <person name="Schippers A."/>
        </authorList>
    </citation>
    <scope>NUCLEOTIDE SEQUENCE [LARGE SCALE GENOMIC DNA]</scope>
    <source>
        <strain evidence="8 9">DSM 109850</strain>
    </source>
</reference>
<evidence type="ECO:0000313" key="8">
    <source>
        <dbReference type="EMBL" id="NMP25024.1"/>
    </source>
</evidence>
<evidence type="ECO:0000259" key="6">
    <source>
        <dbReference type="Pfam" id="PF04542"/>
    </source>
</evidence>
<sequence>MGVASSNWLEPWVREWGDKLTQLAYVLTHDRELAQDIAQEAFIRLYRHHQTHPEAPISAAWLYTVTRNLARDALRKRHRRPEVAFDTAPPIAAGQRDQDTVLDVQQVLDRLSRTDRECLWLFYYGDFSMQQIANALHLTHAAVRARLHRARRHFADLWEEEQPHG</sequence>
<dbReference type="Proteomes" id="UP000533476">
    <property type="component" value="Unassembled WGS sequence"/>
</dbReference>
<keyword evidence="5" id="KW-0804">Transcription</keyword>
<feature type="domain" description="RNA polymerase sigma factor 70 region 4 type 2" evidence="7">
    <location>
        <begin position="103"/>
        <end position="153"/>
    </location>
</feature>
<evidence type="ECO:0000256" key="3">
    <source>
        <dbReference type="ARBA" id="ARBA00023082"/>
    </source>
</evidence>
<dbReference type="InterPro" id="IPR036388">
    <property type="entry name" value="WH-like_DNA-bd_sf"/>
</dbReference>
<dbReference type="InterPro" id="IPR013324">
    <property type="entry name" value="RNA_pol_sigma_r3/r4-like"/>
</dbReference>
<evidence type="ECO:0000256" key="5">
    <source>
        <dbReference type="ARBA" id="ARBA00023163"/>
    </source>
</evidence>
<dbReference type="PANTHER" id="PTHR43133:SF8">
    <property type="entry name" value="RNA POLYMERASE SIGMA FACTOR HI_1459-RELATED"/>
    <property type="match status" value="1"/>
</dbReference>
<dbReference type="InterPro" id="IPR013325">
    <property type="entry name" value="RNA_pol_sigma_r2"/>
</dbReference>
<dbReference type="AlphaFoldDB" id="A0A7Y0Q669"/>
<dbReference type="InterPro" id="IPR007627">
    <property type="entry name" value="RNA_pol_sigma70_r2"/>
</dbReference>
<dbReference type="GO" id="GO:0016987">
    <property type="term" value="F:sigma factor activity"/>
    <property type="evidence" value="ECO:0007669"/>
    <property type="project" value="UniProtKB-KW"/>
</dbReference>
<proteinExistence type="inferred from homology"/>
<dbReference type="Gene3D" id="1.10.10.10">
    <property type="entry name" value="Winged helix-like DNA-binding domain superfamily/Winged helix DNA-binding domain"/>
    <property type="match status" value="1"/>
</dbReference>
<dbReference type="GO" id="GO:0003677">
    <property type="term" value="F:DNA binding"/>
    <property type="evidence" value="ECO:0007669"/>
    <property type="project" value="UniProtKB-KW"/>
</dbReference>
<gene>
    <name evidence="8" type="ORF">HIJ39_22215</name>
</gene>
<dbReference type="RefSeq" id="WP_169103226.1">
    <property type="nucleotide sequence ID" value="NZ_JABBVZ010000202.1"/>
</dbReference>
<dbReference type="EMBL" id="JABBVZ010000202">
    <property type="protein sequence ID" value="NMP25024.1"/>
    <property type="molecule type" value="Genomic_DNA"/>
</dbReference>
<comment type="similarity">
    <text evidence="1">Belongs to the sigma-70 factor family. ECF subfamily.</text>
</comment>
<dbReference type="Gene3D" id="1.10.1740.10">
    <property type="match status" value="1"/>
</dbReference>
<dbReference type="InterPro" id="IPR013249">
    <property type="entry name" value="RNA_pol_sigma70_r4_t2"/>
</dbReference>
<protein>
    <submittedName>
        <fullName evidence="8">Sigma-70 family RNA polymerase sigma factor</fullName>
    </submittedName>
</protein>
<dbReference type="SUPFAM" id="SSF88659">
    <property type="entry name" value="Sigma3 and sigma4 domains of RNA polymerase sigma factors"/>
    <property type="match status" value="1"/>
</dbReference>
<dbReference type="SUPFAM" id="SSF88946">
    <property type="entry name" value="Sigma2 domain of RNA polymerase sigma factors"/>
    <property type="match status" value="1"/>
</dbReference>
<name>A0A7Y0Q669_9FIRM</name>
<evidence type="ECO:0000256" key="2">
    <source>
        <dbReference type="ARBA" id="ARBA00023015"/>
    </source>
</evidence>